<comment type="caution">
    <text evidence="8">The sequence shown here is derived from an EMBL/GenBank/DDBJ whole genome shotgun (WGS) entry which is preliminary data.</text>
</comment>
<evidence type="ECO:0000256" key="3">
    <source>
        <dbReference type="ARBA" id="ARBA00022801"/>
    </source>
</evidence>
<dbReference type="PROSITE" id="PS50056">
    <property type="entry name" value="TYR_PHOSPHATASE_2"/>
    <property type="match status" value="1"/>
</dbReference>
<evidence type="ECO:0000259" key="7">
    <source>
        <dbReference type="PROSITE" id="PS50056"/>
    </source>
</evidence>
<dbReference type="Pfam" id="PF00782">
    <property type="entry name" value="DSPc"/>
    <property type="match status" value="1"/>
</dbReference>
<dbReference type="InterPro" id="IPR008343">
    <property type="entry name" value="MKP"/>
</dbReference>
<dbReference type="InterPro" id="IPR000340">
    <property type="entry name" value="Dual-sp_phosphatase_cat-dom"/>
</dbReference>
<dbReference type="PROSITE" id="PS50054">
    <property type="entry name" value="TYR_PHOSPHATASE_DUAL"/>
    <property type="match status" value="1"/>
</dbReference>
<feature type="domain" description="Tyrosine specific protein phosphatases" evidence="7">
    <location>
        <begin position="344"/>
        <end position="403"/>
    </location>
</feature>
<evidence type="ECO:0000256" key="5">
    <source>
        <dbReference type="SAM" id="MobiDB-lite"/>
    </source>
</evidence>
<dbReference type="InterPro" id="IPR020422">
    <property type="entry name" value="TYR_PHOSPHATASE_DUAL_dom"/>
</dbReference>
<dbReference type="PANTHER" id="PTHR10159:SF314">
    <property type="entry name" value="PROTEIN-TYROSINE-PHOSPHATASE"/>
    <property type="match status" value="1"/>
</dbReference>
<protein>
    <recommendedName>
        <fullName evidence="2">protein-tyrosine-phosphatase</fullName>
        <ecNumber evidence="2">3.1.3.48</ecNumber>
    </recommendedName>
</protein>
<dbReference type="EMBL" id="CAUEEQ010030562">
    <property type="protein sequence ID" value="CAJ0949740.1"/>
    <property type="molecule type" value="Genomic_DNA"/>
</dbReference>
<feature type="region of interest" description="Disordered" evidence="5">
    <location>
        <begin position="1"/>
        <end position="106"/>
    </location>
</feature>
<dbReference type="InterPro" id="IPR016130">
    <property type="entry name" value="Tyr_Pase_AS"/>
</dbReference>
<feature type="compositionally biased region" description="Basic and acidic residues" evidence="5">
    <location>
        <begin position="1"/>
        <end position="15"/>
    </location>
</feature>
<keyword evidence="9" id="KW-1185">Reference proteome</keyword>
<keyword evidence="3" id="KW-0378">Hydrolase</keyword>
<keyword evidence="4" id="KW-0904">Protein phosphatase</keyword>
<dbReference type="PRINTS" id="PR01908">
    <property type="entry name" value="ADSPHPHTASE"/>
</dbReference>
<name>A0ABN9LTZ8_9NEOB</name>
<dbReference type="EC" id="3.1.3.48" evidence="2"/>
<accession>A0ABN9LTZ8</accession>
<evidence type="ECO:0000313" key="9">
    <source>
        <dbReference type="Proteomes" id="UP001176940"/>
    </source>
</evidence>
<dbReference type="PROSITE" id="PS00383">
    <property type="entry name" value="TYR_PHOSPHATASE_1"/>
    <property type="match status" value="1"/>
</dbReference>
<sequence>MDRSPEPREERERPWLDLGADGTIMPPVPLEDRSVPLPRPRSLPLRSATHSRMAPEVRGLQPGHRAPSHADLTIPGLLPQLHPPRWPREPCSRRRGSPPSPSSRSPSCFRWALHPLKCGCRGCWRLLRPPRKSVGSSCSCDPIVTFDPQFVGSTRVSYDEDDDYSVRAIWPDELARKIMSRTRGGMLGGTPLLLDCRGLEGLEVDDPVPPRSPPPPSTPPPKSPVGTNRRLQSLYLLLEPLSEKENSAGGRVLADPPADDCVVPPEVTPALPLSPDVEKAELSPILPFLYLGNEKDAQDLGRMVTLNIGHVLNVTTHLPLYHAESGALRYKRLPATDNSKQDLRQYFEEAFEFIEEAQQEGKGVLIHCQAGVSRSATVVIAYLMKHTLMTVGDAYKFVKGKRPIISPNLNFMGQLLEFESDLNAGITPRILVPRLRGIESDV</sequence>
<comment type="similarity">
    <text evidence="1">Belongs to the protein-tyrosine phosphatase family. Non-receptor class dual specificity subfamily.</text>
</comment>
<dbReference type="PANTHER" id="PTHR10159">
    <property type="entry name" value="DUAL SPECIFICITY PROTEIN PHOSPHATASE"/>
    <property type="match status" value="1"/>
</dbReference>
<dbReference type="Gene3D" id="3.90.190.10">
    <property type="entry name" value="Protein tyrosine phosphatase superfamily"/>
    <property type="match status" value="1"/>
</dbReference>
<evidence type="ECO:0000256" key="2">
    <source>
        <dbReference type="ARBA" id="ARBA00013064"/>
    </source>
</evidence>
<evidence type="ECO:0000259" key="6">
    <source>
        <dbReference type="PROSITE" id="PS50054"/>
    </source>
</evidence>
<gene>
    <name evidence="8" type="ORF">RIMI_LOCUS12724240</name>
</gene>
<feature type="region of interest" description="Disordered" evidence="5">
    <location>
        <begin position="203"/>
        <end position="227"/>
    </location>
</feature>
<evidence type="ECO:0000256" key="1">
    <source>
        <dbReference type="ARBA" id="ARBA00008601"/>
    </source>
</evidence>
<dbReference type="SMART" id="SM00195">
    <property type="entry name" value="DSPc"/>
    <property type="match status" value="1"/>
</dbReference>
<feature type="compositionally biased region" description="Pro residues" evidence="5">
    <location>
        <begin position="207"/>
        <end position="223"/>
    </location>
</feature>
<dbReference type="SUPFAM" id="SSF52799">
    <property type="entry name" value="(Phosphotyrosine protein) phosphatases II"/>
    <property type="match status" value="1"/>
</dbReference>
<evidence type="ECO:0000313" key="8">
    <source>
        <dbReference type="EMBL" id="CAJ0949740.1"/>
    </source>
</evidence>
<reference evidence="8" key="1">
    <citation type="submission" date="2023-07" db="EMBL/GenBank/DDBJ databases">
        <authorList>
            <person name="Stuckert A."/>
        </authorList>
    </citation>
    <scope>NUCLEOTIDE SEQUENCE</scope>
</reference>
<dbReference type="PRINTS" id="PR01764">
    <property type="entry name" value="MAPKPHPHTASE"/>
</dbReference>
<evidence type="ECO:0000256" key="4">
    <source>
        <dbReference type="ARBA" id="ARBA00022912"/>
    </source>
</evidence>
<organism evidence="8 9">
    <name type="scientific">Ranitomeya imitator</name>
    <name type="common">mimic poison frog</name>
    <dbReference type="NCBI Taxonomy" id="111125"/>
    <lineage>
        <taxon>Eukaryota</taxon>
        <taxon>Metazoa</taxon>
        <taxon>Chordata</taxon>
        <taxon>Craniata</taxon>
        <taxon>Vertebrata</taxon>
        <taxon>Euteleostomi</taxon>
        <taxon>Amphibia</taxon>
        <taxon>Batrachia</taxon>
        <taxon>Anura</taxon>
        <taxon>Neobatrachia</taxon>
        <taxon>Hyloidea</taxon>
        <taxon>Dendrobatidae</taxon>
        <taxon>Dendrobatinae</taxon>
        <taxon>Ranitomeya</taxon>
    </lineage>
</organism>
<dbReference type="InterPro" id="IPR000387">
    <property type="entry name" value="Tyr_Pase_dom"/>
</dbReference>
<proteinExistence type="inferred from homology"/>
<feature type="domain" description="Tyrosine-protein phosphatase" evidence="6">
    <location>
        <begin position="281"/>
        <end position="424"/>
    </location>
</feature>
<dbReference type="Proteomes" id="UP001176940">
    <property type="component" value="Unassembled WGS sequence"/>
</dbReference>
<dbReference type="InterPro" id="IPR029021">
    <property type="entry name" value="Prot-tyrosine_phosphatase-like"/>
</dbReference>